<dbReference type="Proteomes" id="UP000276634">
    <property type="component" value="Unassembled WGS sequence"/>
</dbReference>
<organism evidence="2 3">
    <name type="scientific">Inmirania thermothiophila</name>
    <dbReference type="NCBI Taxonomy" id="1750597"/>
    <lineage>
        <taxon>Bacteria</taxon>
        <taxon>Pseudomonadati</taxon>
        <taxon>Pseudomonadota</taxon>
        <taxon>Gammaproteobacteria</taxon>
        <taxon>Chromatiales</taxon>
        <taxon>Ectothiorhodospiraceae</taxon>
        <taxon>Inmirania</taxon>
    </lineage>
</organism>
<comment type="caution">
    <text evidence="2">The sequence shown here is derived from an EMBL/GenBank/DDBJ whole genome shotgun (WGS) entry which is preliminary data.</text>
</comment>
<accession>A0A3N1Y904</accession>
<keyword evidence="1" id="KW-0175">Coiled coil</keyword>
<protein>
    <recommendedName>
        <fullName evidence="4">DUF465 domain-containing protein</fullName>
    </recommendedName>
</protein>
<dbReference type="RefSeq" id="WP_123400600.1">
    <property type="nucleotide sequence ID" value="NZ_RJVI01000001.1"/>
</dbReference>
<evidence type="ECO:0000313" key="3">
    <source>
        <dbReference type="Proteomes" id="UP000276634"/>
    </source>
</evidence>
<dbReference type="EMBL" id="RJVI01000001">
    <property type="protein sequence ID" value="ROR34978.1"/>
    <property type="molecule type" value="Genomic_DNA"/>
</dbReference>
<proteinExistence type="predicted"/>
<feature type="coiled-coil region" evidence="1">
    <location>
        <begin position="3"/>
        <end position="37"/>
    </location>
</feature>
<dbReference type="InterPro" id="IPR038444">
    <property type="entry name" value="DUF465_sf"/>
</dbReference>
<keyword evidence="3" id="KW-1185">Reference proteome</keyword>
<gene>
    <name evidence="2" type="ORF">EDC57_0893</name>
</gene>
<dbReference type="OrthoDB" id="5787087at2"/>
<dbReference type="Gene3D" id="6.10.280.50">
    <property type="match status" value="1"/>
</dbReference>
<dbReference type="AlphaFoldDB" id="A0A3N1Y904"/>
<sequence length="72" mass="8620">MGKMLSEEEREAIRQRVVELRLEHRDLDEAISRLAEQPVVDQLRLRRLKKRKLWLKDTIARLESMLIPDLDA</sequence>
<evidence type="ECO:0008006" key="4">
    <source>
        <dbReference type="Google" id="ProtNLM"/>
    </source>
</evidence>
<name>A0A3N1Y904_9GAMM</name>
<dbReference type="Pfam" id="PF04325">
    <property type="entry name" value="DUF465"/>
    <property type="match status" value="1"/>
</dbReference>
<dbReference type="InterPro" id="IPR007420">
    <property type="entry name" value="DUF465"/>
</dbReference>
<evidence type="ECO:0000256" key="1">
    <source>
        <dbReference type="SAM" id="Coils"/>
    </source>
</evidence>
<reference evidence="2 3" key="1">
    <citation type="submission" date="2018-11" db="EMBL/GenBank/DDBJ databases">
        <title>Genomic Encyclopedia of Type Strains, Phase IV (KMG-IV): sequencing the most valuable type-strain genomes for metagenomic binning, comparative biology and taxonomic classification.</title>
        <authorList>
            <person name="Goeker M."/>
        </authorList>
    </citation>
    <scope>NUCLEOTIDE SEQUENCE [LARGE SCALE GENOMIC DNA]</scope>
    <source>
        <strain evidence="2 3">DSM 100275</strain>
    </source>
</reference>
<evidence type="ECO:0000313" key="2">
    <source>
        <dbReference type="EMBL" id="ROR34978.1"/>
    </source>
</evidence>